<proteinExistence type="predicted"/>
<feature type="domain" description="Post-SET" evidence="4">
    <location>
        <begin position="157"/>
        <end position="173"/>
    </location>
</feature>
<dbReference type="GO" id="GO:0032259">
    <property type="term" value="P:methylation"/>
    <property type="evidence" value="ECO:0007669"/>
    <property type="project" value="UniProtKB-KW"/>
</dbReference>
<dbReference type="GO" id="GO:0008168">
    <property type="term" value="F:methyltransferase activity"/>
    <property type="evidence" value="ECO:0007669"/>
    <property type="project" value="UniProtKB-KW"/>
</dbReference>
<dbReference type="PANTHER" id="PTHR12350:SF19">
    <property type="entry name" value="SET DOMAIN-CONTAINING PROTEIN"/>
    <property type="match status" value="1"/>
</dbReference>
<dbReference type="Proteomes" id="UP000748756">
    <property type="component" value="Unassembled WGS sequence"/>
</dbReference>
<dbReference type="InterPro" id="IPR053201">
    <property type="entry name" value="Flavunoidine_N-MTase"/>
</dbReference>
<evidence type="ECO:0000256" key="1">
    <source>
        <dbReference type="ARBA" id="ARBA00022603"/>
    </source>
</evidence>
<dbReference type="InterPro" id="IPR046341">
    <property type="entry name" value="SET_dom_sf"/>
</dbReference>
<dbReference type="InterPro" id="IPR003616">
    <property type="entry name" value="Post-SET_dom"/>
</dbReference>
<sequence>MLASNSHPQTTKVPNSEETMKLPAENRTFPCKSLTKGVISHGRPYPSSPIDVSFGKGLVATQDCPVGTVMEKFEGPVVEYSELGSDDIIYALNFWQDNQWKWVIATTPAIYANHSCRPNSTINDMQEIVAIRPIKAGEHITFVYNYGTAEDKWDPLWTFECQCGAKKCQGLVNCYRPWEPLYDE</sequence>
<dbReference type="Gene3D" id="2.170.270.10">
    <property type="entry name" value="SET domain"/>
    <property type="match status" value="1"/>
</dbReference>
<dbReference type="EMBL" id="JAAAUQ010000541">
    <property type="protein sequence ID" value="KAF9149339.1"/>
    <property type="molecule type" value="Genomic_DNA"/>
</dbReference>
<evidence type="ECO:0000256" key="3">
    <source>
        <dbReference type="ARBA" id="ARBA00022691"/>
    </source>
</evidence>
<keyword evidence="2" id="KW-0808">Transferase</keyword>
<gene>
    <name evidence="5" type="ORF">BG015_008868</name>
</gene>
<keyword evidence="6" id="KW-1185">Reference proteome</keyword>
<dbReference type="OrthoDB" id="422362at2759"/>
<evidence type="ECO:0000313" key="5">
    <source>
        <dbReference type="EMBL" id="KAF9149339.1"/>
    </source>
</evidence>
<protein>
    <recommendedName>
        <fullName evidence="4">Post-SET domain-containing protein</fullName>
    </recommendedName>
</protein>
<dbReference type="SUPFAM" id="SSF82199">
    <property type="entry name" value="SET domain"/>
    <property type="match status" value="1"/>
</dbReference>
<evidence type="ECO:0000256" key="2">
    <source>
        <dbReference type="ARBA" id="ARBA00022679"/>
    </source>
</evidence>
<accession>A0A9P5VA85</accession>
<dbReference type="AlphaFoldDB" id="A0A9P5VA85"/>
<dbReference type="SMART" id="SM00317">
    <property type="entry name" value="SET"/>
    <property type="match status" value="1"/>
</dbReference>
<dbReference type="PROSITE" id="PS50868">
    <property type="entry name" value="POST_SET"/>
    <property type="match status" value="1"/>
</dbReference>
<comment type="caution">
    <text evidence="5">The sequence shown here is derived from an EMBL/GenBank/DDBJ whole genome shotgun (WGS) entry which is preliminary data.</text>
</comment>
<dbReference type="PANTHER" id="PTHR12350">
    <property type="entry name" value="HISTONE-LYSINE N-METHYLTRANSFERASE-RELATED"/>
    <property type="match status" value="1"/>
</dbReference>
<keyword evidence="1" id="KW-0489">Methyltransferase</keyword>
<dbReference type="Pfam" id="PF00856">
    <property type="entry name" value="SET"/>
    <property type="match status" value="1"/>
</dbReference>
<organism evidence="5 6">
    <name type="scientific">Linnemannia schmuckeri</name>
    <dbReference type="NCBI Taxonomy" id="64567"/>
    <lineage>
        <taxon>Eukaryota</taxon>
        <taxon>Fungi</taxon>
        <taxon>Fungi incertae sedis</taxon>
        <taxon>Mucoromycota</taxon>
        <taxon>Mortierellomycotina</taxon>
        <taxon>Mortierellomycetes</taxon>
        <taxon>Mortierellales</taxon>
        <taxon>Mortierellaceae</taxon>
        <taxon>Linnemannia</taxon>
    </lineage>
</organism>
<reference evidence="5" key="1">
    <citation type="journal article" date="2020" name="Fungal Divers.">
        <title>Resolving the Mortierellaceae phylogeny through synthesis of multi-gene phylogenetics and phylogenomics.</title>
        <authorList>
            <person name="Vandepol N."/>
            <person name="Liber J."/>
            <person name="Desiro A."/>
            <person name="Na H."/>
            <person name="Kennedy M."/>
            <person name="Barry K."/>
            <person name="Grigoriev I.V."/>
            <person name="Miller A.N."/>
            <person name="O'Donnell K."/>
            <person name="Stajich J.E."/>
            <person name="Bonito G."/>
        </authorList>
    </citation>
    <scope>NUCLEOTIDE SEQUENCE</scope>
    <source>
        <strain evidence="5">NRRL 6426</strain>
    </source>
</reference>
<dbReference type="InterPro" id="IPR001214">
    <property type="entry name" value="SET_dom"/>
</dbReference>
<evidence type="ECO:0000259" key="4">
    <source>
        <dbReference type="PROSITE" id="PS50868"/>
    </source>
</evidence>
<evidence type="ECO:0000313" key="6">
    <source>
        <dbReference type="Proteomes" id="UP000748756"/>
    </source>
</evidence>
<keyword evidence="3" id="KW-0949">S-adenosyl-L-methionine</keyword>
<name>A0A9P5VA85_9FUNG</name>